<feature type="region of interest" description="Disordered" evidence="1">
    <location>
        <begin position="19"/>
        <end position="40"/>
    </location>
</feature>
<evidence type="ECO:0000313" key="3">
    <source>
        <dbReference type="Proteomes" id="UP000054197"/>
    </source>
</evidence>
<proteinExistence type="predicted"/>
<feature type="compositionally biased region" description="Polar residues" evidence="1">
    <location>
        <begin position="134"/>
        <end position="147"/>
    </location>
</feature>
<dbReference type="EMBL" id="LKEF01000060">
    <property type="protein sequence ID" value="KTB57246.1"/>
    <property type="molecule type" value="Genomic_DNA"/>
</dbReference>
<protein>
    <submittedName>
        <fullName evidence="2">Uncharacterized protein</fullName>
    </submittedName>
</protein>
<reference evidence="2 3" key="1">
    <citation type="submission" date="2015-09" db="EMBL/GenBank/DDBJ databases">
        <title>Genome sequence of ICMP 11288.</title>
        <authorList>
            <person name="Visnovsky S."/>
            <person name="Lu A."/>
            <person name="Panda P."/>
            <person name="Pitman A."/>
        </authorList>
    </citation>
    <scope>NUCLEOTIDE SEQUENCE [LARGE SCALE GENOMIC DNA]</scope>
    <source>
        <strain evidence="2 3">ICMP 11288</strain>
    </source>
</reference>
<accession>A0A0W0H8T8</accession>
<feature type="region of interest" description="Disordered" evidence="1">
    <location>
        <begin position="123"/>
        <end position="147"/>
    </location>
</feature>
<organism evidence="2 3">
    <name type="scientific">Pseudomonas fluorescens ICMP 11288</name>
    <dbReference type="NCBI Taxonomy" id="1198309"/>
    <lineage>
        <taxon>Bacteria</taxon>
        <taxon>Pseudomonadati</taxon>
        <taxon>Pseudomonadota</taxon>
        <taxon>Gammaproteobacteria</taxon>
        <taxon>Pseudomonadales</taxon>
        <taxon>Pseudomonadaceae</taxon>
        <taxon>Pseudomonas</taxon>
    </lineage>
</organism>
<gene>
    <name evidence="2" type="ORF">AO063_05620</name>
</gene>
<evidence type="ECO:0000256" key="1">
    <source>
        <dbReference type="SAM" id="MobiDB-lite"/>
    </source>
</evidence>
<comment type="caution">
    <text evidence="2">The sequence shown here is derived from an EMBL/GenBank/DDBJ whole genome shotgun (WGS) entry which is preliminary data.</text>
</comment>
<sequence>MQPVALRVTKCPVFKPCPQAGTRSAPGGIPTQSVGTSELSEPPMIVPTLRVGMQPLTLRVTECPVFKPCPQAGTLSAPGGIPTQSVGTSELSEPPMIIPTLRVGMQPVALRVTKCPVFKPCPQAGTRSAPGGIPTQSVGTSELSEHR</sequence>
<name>A0A0W0H8T8_PSEFL</name>
<dbReference type="Proteomes" id="UP000054197">
    <property type="component" value="Unassembled WGS sequence"/>
</dbReference>
<feature type="compositionally biased region" description="Polar residues" evidence="1">
    <location>
        <begin position="30"/>
        <end position="39"/>
    </location>
</feature>
<dbReference type="AlphaFoldDB" id="A0A0W0H8T8"/>
<evidence type="ECO:0000313" key="2">
    <source>
        <dbReference type="EMBL" id="KTB57246.1"/>
    </source>
</evidence>